<evidence type="ECO:0000313" key="8">
    <source>
        <dbReference type="EMBL" id="RZB40755.1"/>
    </source>
</evidence>
<dbReference type="InterPro" id="IPR006693">
    <property type="entry name" value="AB_hydrolase_lipase"/>
</dbReference>
<evidence type="ECO:0000259" key="7">
    <source>
        <dbReference type="Pfam" id="PF04083"/>
    </source>
</evidence>
<dbReference type="FunFam" id="3.40.50.1820:FF:000021">
    <property type="entry name" value="Lipase"/>
    <property type="match status" value="3"/>
</dbReference>
<dbReference type="PANTHER" id="PTHR11005">
    <property type="entry name" value="LYSOSOMAL ACID LIPASE-RELATED"/>
    <property type="match status" value="1"/>
</dbReference>
<feature type="domain" description="Partial AB-hydrolase lipase" evidence="7">
    <location>
        <begin position="324"/>
        <end position="379"/>
    </location>
</feature>
<evidence type="ECO:0000256" key="3">
    <source>
        <dbReference type="ARBA" id="ARBA00022801"/>
    </source>
</evidence>
<dbReference type="Proteomes" id="UP000292052">
    <property type="component" value="Unassembled WGS sequence"/>
</dbReference>
<comment type="caution">
    <text evidence="8">The sequence shown here is derived from an EMBL/GenBank/DDBJ whole genome shotgun (WGS) entry which is preliminary data.</text>
</comment>
<keyword evidence="3" id="KW-0378">Hydrolase</keyword>
<organism evidence="8 9">
    <name type="scientific">Asbolus verrucosus</name>
    <name type="common">Desert ironclad beetle</name>
    <dbReference type="NCBI Taxonomy" id="1661398"/>
    <lineage>
        <taxon>Eukaryota</taxon>
        <taxon>Metazoa</taxon>
        <taxon>Ecdysozoa</taxon>
        <taxon>Arthropoda</taxon>
        <taxon>Hexapoda</taxon>
        <taxon>Insecta</taxon>
        <taxon>Pterygota</taxon>
        <taxon>Neoptera</taxon>
        <taxon>Endopterygota</taxon>
        <taxon>Coleoptera</taxon>
        <taxon>Polyphaga</taxon>
        <taxon>Cucujiformia</taxon>
        <taxon>Tenebrionidae</taxon>
        <taxon>Pimeliinae</taxon>
        <taxon>Asbolus</taxon>
    </lineage>
</organism>
<comment type="similarity">
    <text evidence="1">Belongs to the AB hydrolase superfamily. Lipase family.</text>
</comment>
<proteinExistence type="inferred from homology"/>
<dbReference type="SUPFAM" id="SSF53474">
    <property type="entry name" value="alpha/beta-Hydrolases"/>
    <property type="match status" value="3"/>
</dbReference>
<keyword evidence="6" id="KW-0325">Glycoprotein</keyword>
<sequence length="1036" mass="116018">TELIAKYGYPVEEHHVVTPDGYILTLHRIPHGKNSNTVSDKVVFLQHGLLCSSADWVLTGVTHGLDTDSEFWQFSWHEIGAIDLPAMIDYVLEITGQTSLYHAGHSQGTTTFYVMASMRPEYNAKIKAHFSLAPIAYMNHMTSPLLQIIAYFTGPLDVLMSLIGINEFLPSNEFMAMIGDVLCKDGDITQILCTNALFILCGFSPDEMNATILPVLMGHTPAGASVKQLLHYGQEIVSGAFRQYDFGLDNSNHYGQSWPPNYDLAAITAPIYLLYSHNDWMASEQDVIRLCEGLGDSCRGKFLISDDAFNHLDYLFGIRAPELPEIITKYKYPVEVHHVTTNDSYILTLHRIPNYKKSNKGSVLVMHGILASSADWIITGPEKGLGYALANEGYDVWLGNARGNRYSRNHTTLNPDSSEFWNFSWHEIGLYDVPAMVDYIITTTGQNKIFHVGHSQGTTAFYVMCSMKPEYNKKIRAHFSMAPVAFVSHMISPFMQMLAKINFLVQNIAELIGLNEFMPRDGLISQLGQKMCGVNIITEALCSNTLFTICGFNPKQLNTTILPLILAHVPAGSSSKQFIHFAQEVNSGNFRQYDYGFFSNWKRYNSWTPPSYDLTKIEVPLYFFYSDNDWISSAWDVHKLAKKLKSVRGKFLISDSGFDHMDYLFGIDASRFPELIRKYGYPCEEYHVTTSDGYILTLHRIPHGRHSDKVSSKVVFVQHGLISSSADFIITGVDHGLGYILADEGYDVWMGNARGNKLSRNHTTLDPNTSSEFWQFSWHQIGIIDLPTMIDFVLEKTGQTDLYYVGHSQGTTSFYVMASMLPEYNAKIKAQFSLAPIAFMNHMTSPLMHIIAFWTGPLDVLTSLIGLNEFLPSTEFMAMAGALFCGDDDVTQALCTNGLFIVCGFSPSEMNATLLPVISGHTPAGASIKQIIHYGQEIVSGHFRQFDFGLANLDIYGSLVPPDYDLSAITAPVYLLYSHNDWLAGEVDVVKLCEKLGNCAEKFLISEDTFNHLDFVVGIRAPELVYNKLISLMAKH</sequence>
<evidence type="ECO:0000256" key="2">
    <source>
        <dbReference type="ARBA" id="ARBA00022729"/>
    </source>
</evidence>
<feature type="domain" description="Partial AB-hydrolase lipase" evidence="7">
    <location>
        <begin position="2"/>
        <end position="59"/>
    </location>
</feature>
<reference evidence="8 9" key="1">
    <citation type="submission" date="2017-03" db="EMBL/GenBank/DDBJ databases">
        <title>Genome of the blue death feigning beetle - Asbolus verrucosus.</title>
        <authorList>
            <person name="Rider S.D."/>
        </authorList>
    </citation>
    <scope>NUCLEOTIDE SEQUENCE [LARGE SCALE GENOMIC DNA]</scope>
    <source>
        <strain evidence="8">Butters</strain>
        <tissue evidence="8">Head and leg muscle</tissue>
    </source>
</reference>
<evidence type="ECO:0000256" key="5">
    <source>
        <dbReference type="ARBA" id="ARBA00023098"/>
    </source>
</evidence>
<dbReference type="GO" id="GO:0016787">
    <property type="term" value="F:hydrolase activity"/>
    <property type="evidence" value="ECO:0007669"/>
    <property type="project" value="UniProtKB-KW"/>
</dbReference>
<dbReference type="AlphaFoldDB" id="A0A482VC14"/>
<dbReference type="GO" id="GO:0016042">
    <property type="term" value="P:lipid catabolic process"/>
    <property type="evidence" value="ECO:0007669"/>
    <property type="project" value="UniProtKB-KW"/>
</dbReference>
<evidence type="ECO:0000313" key="9">
    <source>
        <dbReference type="Proteomes" id="UP000292052"/>
    </source>
</evidence>
<feature type="domain" description="Partial AB-hydrolase lipase" evidence="7">
    <location>
        <begin position="673"/>
        <end position="731"/>
    </location>
</feature>
<keyword evidence="4" id="KW-0442">Lipid degradation</keyword>
<dbReference type="STRING" id="1661398.A0A482VC14"/>
<feature type="non-terminal residue" evidence="8">
    <location>
        <position position="1"/>
    </location>
</feature>
<name>A0A482VC14_ASBVE</name>
<evidence type="ECO:0000256" key="6">
    <source>
        <dbReference type="ARBA" id="ARBA00023180"/>
    </source>
</evidence>
<dbReference type="OrthoDB" id="9974421at2759"/>
<dbReference type="EMBL" id="QDEB01116202">
    <property type="protein sequence ID" value="RZB40755.1"/>
    <property type="molecule type" value="Genomic_DNA"/>
</dbReference>
<dbReference type="InterPro" id="IPR029058">
    <property type="entry name" value="AB_hydrolase_fold"/>
</dbReference>
<dbReference type="Gene3D" id="3.40.50.1820">
    <property type="entry name" value="alpha/beta hydrolase"/>
    <property type="match status" value="3"/>
</dbReference>
<dbReference type="Pfam" id="PF04083">
    <property type="entry name" value="Abhydro_lipase"/>
    <property type="match status" value="3"/>
</dbReference>
<keyword evidence="2" id="KW-0732">Signal</keyword>
<gene>
    <name evidence="8" type="ORF">BDFB_009550</name>
</gene>
<evidence type="ECO:0000256" key="1">
    <source>
        <dbReference type="ARBA" id="ARBA00010701"/>
    </source>
</evidence>
<protein>
    <submittedName>
        <fullName evidence="8">Abhydro lipase domain containing protein</fullName>
    </submittedName>
</protein>
<evidence type="ECO:0000256" key="4">
    <source>
        <dbReference type="ARBA" id="ARBA00022963"/>
    </source>
</evidence>
<accession>A0A482VC14</accession>
<keyword evidence="9" id="KW-1185">Reference proteome</keyword>
<keyword evidence="5" id="KW-0443">Lipid metabolism</keyword>